<dbReference type="GO" id="GO:0090266">
    <property type="term" value="P:regulation of mitotic cell cycle spindle assembly checkpoint"/>
    <property type="evidence" value="ECO:0007669"/>
    <property type="project" value="InterPro"/>
</dbReference>
<organism evidence="2">
    <name type="scientific">Aplanochytrium stocchinoi</name>
    <dbReference type="NCBI Taxonomy" id="215587"/>
    <lineage>
        <taxon>Eukaryota</taxon>
        <taxon>Sar</taxon>
        <taxon>Stramenopiles</taxon>
        <taxon>Bigyra</taxon>
        <taxon>Labyrinthulomycetes</taxon>
        <taxon>Thraustochytrida</taxon>
        <taxon>Thraustochytriidae</taxon>
        <taxon>Aplanochytrium</taxon>
    </lineage>
</organism>
<evidence type="ECO:0000256" key="1">
    <source>
        <dbReference type="SAM" id="MobiDB-lite"/>
    </source>
</evidence>
<accession>A0A7S3PNW3</accession>
<name>A0A7S3PNW3_9STRA</name>
<evidence type="ECO:0000313" key="2">
    <source>
        <dbReference type="EMBL" id="CAE0445617.1"/>
    </source>
</evidence>
<protein>
    <submittedName>
        <fullName evidence="2">Uncharacterized protein</fullName>
    </submittedName>
</protein>
<gene>
    <name evidence="2" type="ORF">ASTO00021_LOCUS15626</name>
</gene>
<feature type="compositionally biased region" description="Acidic residues" evidence="1">
    <location>
        <begin position="61"/>
        <end position="108"/>
    </location>
</feature>
<dbReference type="InterPro" id="IPR026182">
    <property type="entry name" value="ANAPC15"/>
</dbReference>
<dbReference type="AlphaFoldDB" id="A0A7S3PNW3"/>
<dbReference type="EMBL" id="HBIN01020455">
    <property type="protein sequence ID" value="CAE0445617.1"/>
    <property type="molecule type" value="Transcribed_RNA"/>
</dbReference>
<feature type="region of interest" description="Disordered" evidence="1">
    <location>
        <begin position="45"/>
        <end position="108"/>
    </location>
</feature>
<proteinExistence type="predicted"/>
<dbReference type="GO" id="GO:0005680">
    <property type="term" value="C:anaphase-promoting complex"/>
    <property type="evidence" value="ECO:0007669"/>
    <property type="project" value="InterPro"/>
</dbReference>
<sequence>MSFYLYPSLLPGAIEPVWCPQLQQNEEQLLAWEESAFEAALLNIRKQPAPTPMGARKKAEEEEEEANEMVEEEEEEEEEDEEEEEEEEEDIEEVEDDHSSEESEGGAW</sequence>
<dbReference type="Pfam" id="PF15243">
    <property type="entry name" value="ANAPC15"/>
    <property type="match status" value="1"/>
</dbReference>
<reference evidence="2" key="1">
    <citation type="submission" date="2021-01" db="EMBL/GenBank/DDBJ databases">
        <authorList>
            <person name="Corre E."/>
            <person name="Pelletier E."/>
            <person name="Niang G."/>
            <person name="Scheremetjew M."/>
            <person name="Finn R."/>
            <person name="Kale V."/>
            <person name="Holt S."/>
            <person name="Cochrane G."/>
            <person name="Meng A."/>
            <person name="Brown T."/>
            <person name="Cohen L."/>
        </authorList>
    </citation>
    <scope>NUCLEOTIDE SEQUENCE</scope>
    <source>
        <strain evidence="2">GSBS06</strain>
    </source>
</reference>